<feature type="domain" description="Right handed beta helix" evidence="2">
    <location>
        <begin position="114"/>
        <end position="294"/>
    </location>
</feature>
<dbReference type="VEuPathDB" id="AmoebaDB:EIN_192820"/>
<evidence type="ECO:0000256" key="1">
    <source>
        <dbReference type="SAM" id="SignalP"/>
    </source>
</evidence>
<protein>
    <recommendedName>
        <fullName evidence="2">Right handed beta helix domain-containing protein</fullName>
    </recommendedName>
</protein>
<dbReference type="SUPFAM" id="SSF51126">
    <property type="entry name" value="Pectin lyase-like"/>
    <property type="match status" value="1"/>
</dbReference>
<dbReference type="Gene3D" id="2.160.20.10">
    <property type="entry name" value="Single-stranded right-handed beta-helix, Pectin lyase-like"/>
    <property type="match status" value="1"/>
</dbReference>
<accession>A0A0A1U9G0</accession>
<dbReference type="InterPro" id="IPR012334">
    <property type="entry name" value="Pectin_lyas_fold"/>
</dbReference>
<dbReference type="InterPro" id="IPR006626">
    <property type="entry name" value="PbH1"/>
</dbReference>
<dbReference type="EMBL" id="KB206707">
    <property type="protein sequence ID" value="ELP88673.1"/>
    <property type="molecule type" value="Genomic_DNA"/>
</dbReference>
<dbReference type="SMART" id="SM00710">
    <property type="entry name" value="PbH1"/>
    <property type="match status" value="7"/>
</dbReference>
<dbReference type="Pfam" id="PF13229">
    <property type="entry name" value="Beta_helix"/>
    <property type="match status" value="1"/>
</dbReference>
<dbReference type="NCBIfam" id="TIGR03804">
    <property type="entry name" value="para_beta_helix"/>
    <property type="match status" value="1"/>
</dbReference>
<organism evidence="3 4">
    <name type="scientific">Entamoeba invadens IP1</name>
    <dbReference type="NCBI Taxonomy" id="370355"/>
    <lineage>
        <taxon>Eukaryota</taxon>
        <taxon>Amoebozoa</taxon>
        <taxon>Evosea</taxon>
        <taxon>Archamoebae</taxon>
        <taxon>Mastigamoebida</taxon>
        <taxon>Entamoebidae</taxon>
        <taxon>Entamoeba</taxon>
    </lineage>
</organism>
<dbReference type="Proteomes" id="UP000014680">
    <property type="component" value="Unassembled WGS sequence"/>
</dbReference>
<reference evidence="3 4" key="1">
    <citation type="submission" date="2012-10" db="EMBL/GenBank/DDBJ databases">
        <authorList>
            <person name="Zafar N."/>
            <person name="Inman J."/>
            <person name="Hall N."/>
            <person name="Lorenzi H."/>
            <person name="Caler E."/>
        </authorList>
    </citation>
    <scope>NUCLEOTIDE SEQUENCE [LARGE SCALE GENOMIC DNA]</scope>
    <source>
        <strain evidence="3 4">IP1</strain>
    </source>
</reference>
<dbReference type="GeneID" id="14887647"/>
<dbReference type="InterPro" id="IPR022441">
    <property type="entry name" value="Para_beta_helix_rpt-2"/>
</dbReference>
<name>A0A0A1U9G0_ENTIV</name>
<dbReference type="OrthoDB" id="34069at2759"/>
<dbReference type="InterPro" id="IPR039448">
    <property type="entry name" value="Beta_helix"/>
</dbReference>
<dbReference type="RefSeq" id="XP_004255444.1">
    <property type="nucleotide sequence ID" value="XM_004255396.1"/>
</dbReference>
<feature type="chain" id="PRO_5001990999" description="Right handed beta helix domain-containing protein" evidence="1">
    <location>
        <begin position="18"/>
        <end position="492"/>
    </location>
</feature>
<gene>
    <name evidence="3" type="ORF">EIN_192820</name>
</gene>
<proteinExistence type="predicted"/>
<evidence type="ECO:0000313" key="3">
    <source>
        <dbReference type="EMBL" id="ELP88673.1"/>
    </source>
</evidence>
<sequence length="492" mass="55886">MFKQTLLLSFILALTASKTIQISLTGSITSLKSASSQATPGDVIEFMSGTYPSQVVYTKMNGTYDRPIIIRSALNAKVIFQTITNENVLFQLTNSSNILVEGPFIVRNGVGHTVTVKNCTNVTFSNFKIYNSTNWAMYASGTNVTLKNNFADGCVLEDENCTQSNWMQCFVTGAIDAKVPILSSNIYIENNEIMNSWGEGIDIIMCTSCIVRNNYLHDNKWVNIYVDNAHNTIIENNIITYKSLYKCSRRETTHAIGIGNEDWPPKFISTTNITIRNNLIWGSTFGIGYWGWSDVAYYSDIVITNNNFIHISLAAINFNSDCLVKGKTKNNQFKNNFIHTNYTWYAVFINDTQYNTWNISDNVYLSNFEKLKPDTWNGSDGNAHSKQFRLNETSFNFFFDGGVFKNCTNDSYYQWDVKPYCFVPHKESILYHNGVYVGYSDLDGKMETDYFECMRNKMKPSIGLSEGMYACSLNATEKLFISVVILFVILFM</sequence>
<evidence type="ECO:0000259" key="2">
    <source>
        <dbReference type="Pfam" id="PF13229"/>
    </source>
</evidence>
<feature type="signal peptide" evidence="1">
    <location>
        <begin position="1"/>
        <end position="17"/>
    </location>
</feature>
<dbReference type="InterPro" id="IPR011050">
    <property type="entry name" value="Pectin_lyase_fold/virulence"/>
</dbReference>
<evidence type="ECO:0000313" key="4">
    <source>
        <dbReference type="Proteomes" id="UP000014680"/>
    </source>
</evidence>
<keyword evidence="1" id="KW-0732">Signal</keyword>
<dbReference type="AlphaFoldDB" id="A0A0A1U9G0"/>
<keyword evidence="4" id="KW-1185">Reference proteome</keyword>
<dbReference type="KEGG" id="eiv:EIN_192820"/>